<dbReference type="PROSITE" id="PS00010">
    <property type="entry name" value="ASX_HYDROXYL"/>
    <property type="match status" value="2"/>
</dbReference>
<evidence type="ECO:0000256" key="5">
    <source>
        <dbReference type="ARBA" id="ARBA00022692"/>
    </source>
</evidence>
<dbReference type="PROSITE" id="PS01186">
    <property type="entry name" value="EGF_2"/>
    <property type="match status" value="2"/>
</dbReference>
<dbReference type="InterPro" id="IPR018097">
    <property type="entry name" value="EGF_Ca-bd_CS"/>
</dbReference>
<dbReference type="PROSITE" id="PS00022">
    <property type="entry name" value="EGF_1"/>
    <property type="match status" value="1"/>
</dbReference>
<feature type="transmembrane region" description="Helical" evidence="16">
    <location>
        <begin position="1661"/>
        <end position="1683"/>
    </location>
</feature>
<feature type="disulfide bond" evidence="14">
    <location>
        <begin position="894"/>
        <end position="909"/>
    </location>
</feature>
<dbReference type="PRINTS" id="PR00261">
    <property type="entry name" value="LDLRECEPTOR"/>
</dbReference>
<protein>
    <submittedName>
        <fullName evidence="19">Vitellogenin receptor-1</fullName>
    </submittedName>
</protein>
<feature type="chain" id="PRO_5034677681" evidence="17">
    <location>
        <begin position="20"/>
        <end position="1779"/>
    </location>
</feature>
<keyword evidence="10 13" id="KW-1015">Disulfide bond</keyword>
<dbReference type="PROSITE" id="PS51120">
    <property type="entry name" value="LDLRB"/>
    <property type="match status" value="4"/>
</dbReference>
<dbReference type="GO" id="GO:0042562">
    <property type="term" value="F:hormone binding"/>
    <property type="evidence" value="ECO:0007669"/>
    <property type="project" value="TreeGrafter"/>
</dbReference>
<dbReference type="SUPFAM" id="SSF57184">
    <property type="entry name" value="Growth factor receptor domain"/>
    <property type="match status" value="2"/>
</dbReference>
<dbReference type="InterPro" id="IPR023415">
    <property type="entry name" value="LDLR_class-A_CS"/>
</dbReference>
<dbReference type="Pfam" id="PF00057">
    <property type="entry name" value="Ldl_recept_a"/>
    <property type="match status" value="10"/>
</dbReference>
<feature type="repeat" description="LDL-receptor class B" evidence="15">
    <location>
        <begin position="438"/>
        <end position="480"/>
    </location>
</feature>
<proteinExistence type="evidence at transcript level"/>
<evidence type="ECO:0000256" key="10">
    <source>
        <dbReference type="ARBA" id="ARBA00023157"/>
    </source>
</evidence>
<evidence type="ECO:0000256" key="3">
    <source>
        <dbReference type="ARBA" id="ARBA00022536"/>
    </source>
</evidence>
<feature type="disulfide bond" evidence="14">
    <location>
        <begin position="1131"/>
        <end position="1146"/>
    </location>
</feature>
<feature type="disulfide bond" evidence="14">
    <location>
        <begin position="913"/>
        <end position="925"/>
    </location>
</feature>
<comment type="subcellular location">
    <subcellularLocation>
        <location evidence="1">Cell membrane</location>
        <topology evidence="1">Single-pass type I membrane protein</topology>
    </subcellularLocation>
</comment>
<dbReference type="Pfam" id="PF07645">
    <property type="entry name" value="EGF_CA"/>
    <property type="match status" value="1"/>
</dbReference>
<evidence type="ECO:0000256" key="12">
    <source>
        <dbReference type="ARBA" id="ARBA00023180"/>
    </source>
</evidence>
<evidence type="ECO:0000256" key="2">
    <source>
        <dbReference type="ARBA" id="ARBA00022475"/>
    </source>
</evidence>
<feature type="repeat" description="LDL-receptor class B" evidence="15">
    <location>
        <begin position="307"/>
        <end position="350"/>
    </location>
</feature>
<accession>A0A8G0YIF8</accession>
<dbReference type="SMART" id="SM00135">
    <property type="entry name" value="LY"/>
    <property type="match status" value="13"/>
</dbReference>
<feature type="disulfide bond" evidence="14">
    <location>
        <begin position="128"/>
        <end position="143"/>
    </location>
</feature>
<evidence type="ECO:0000259" key="18">
    <source>
        <dbReference type="PROSITE" id="PS50026"/>
    </source>
</evidence>
<keyword evidence="7" id="KW-0677">Repeat</keyword>
<feature type="disulfide bond" evidence="14">
    <location>
        <begin position="156"/>
        <end position="174"/>
    </location>
</feature>
<evidence type="ECO:0000256" key="6">
    <source>
        <dbReference type="ARBA" id="ARBA00022729"/>
    </source>
</evidence>
<dbReference type="SMART" id="SM00179">
    <property type="entry name" value="EGF_CA"/>
    <property type="match status" value="4"/>
</dbReference>
<feature type="disulfide bond" evidence="14">
    <location>
        <begin position="1012"/>
        <end position="1027"/>
    </location>
</feature>
<feature type="disulfide bond" evidence="14">
    <location>
        <begin position="932"/>
        <end position="947"/>
    </location>
</feature>
<evidence type="ECO:0000313" key="19">
    <source>
        <dbReference type="EMBL" id="QYY47503.1"/>
    </source>
</evidence>
<evidence type="ECO:0000256" key="15">
    <source>
        <dbReference type="PROSITE-ProRule" id="PRU00461"/>
    </source>
</evidence>
<feature type="disulfide bond" evidence="14">
    <location>
        <begin position="1081"/>
        <end position="1099"/>
    </location>
</feature>
<dbReference type="FunFam" id="2.120.10.30:FF:000241">
    <property type="entry name" value="Low-density lipoprotein receptor-related protein 6"/>
    <property type="match status" value="2"/>
</dbReference>
<dbReference type="InterPro" id="IPR051221">
    <property type="entry name" value="LDLR-related"/>
</dbReference>
<dbReference type="PANTHER" id="PTHR22722">
    <property type="entry name" value="LOW-DENSITY LIPOPROTEIN RECEPTOR-RELATED PROTEIN 2-RELATED"/>
    <property type="match status" value="1"/>
</dbReference>
<feature type="disulfide bond" evidence="14">
    <location>
        <begin position="116"/>
        <end position="134"/>
    </location>
</feature>
<feature type="disulfide bond" evidence="13">
    <location>
        <begin position="1637"/>
        <end position="1646"/>
    </location>
</feature>
<feature type="disulfide bond" evidence="14">
    <location>
        <begin position="960"/>
        <end position="978"/>
    </location>
</feature>
<feature type="disulfide bond" evidence="14">
    <location>
        <begin position="972"/>
        <end position="987"/>
    </location>
</feature>
<dbReference type="PANTHER" id="PTHR22722:SF14">
    <property type="entry name" value="MEGALIN, ISOFORM A"/>
    <property type="match status" value="1"/>
</dbReference>
<feature type="disulfide bond" evidence="14">
    <location>
        <begin position="1053"/>
        <end position="1068"/>
    </location>
</feature>
<dbReference type="PROSITE" id="PS50068">
    <property type="entry name" value="LDLRA_2"/>
    <property type="match status" value="12"/>
</dbReference>
<reference evidence="19" key="2">
    <citation type="journal article" date="2021" name="Insect Sci.">
        <title>The importance of vitellogenin receptors in the oviposition of the pond wolf spider, Pardosa pseudoannulata.</title>
        <authorList>
            <person name="Yang Z.M."/>
            <person name="Lu T.Y."/>
            <person name="Wu Y."/>
            <person name="Yu N."/>
            <person name="Xu G.M."/>
            <person name="Han Q.Q."/>
            <person name="Liu Z.W."/>
        </authorList>
    </citation>
    <scope>NUCLEOTIDE SEQUENCE</scope>
</reference>
<sequence>MWILVVKFVLLILLTGSRCLEEKTCIPRWFDCGNGKCIAEIWHCDGENDCGNFNDEKDCENQPIKNYCFSSQFQCKSEDGLCIPEKWHCDGGEDCRDGSDEIECNNSTEICTGFICRNHQCIPDKWRCDGNIDCEDRSDEELCPQSKLCNDSEYLCSSGSCILQHLVCNGKKDCNDGSDEGPHCGDPCENATCSQNCKGTPAGPQCYCNDGYELDHRDNKTCNDVNECQKVGFCSHDCKNTIGGYICSCQDGYELVNRTCLATGADPLLIYSTGREVRGITLRSNEYFPVATAVVHISAVDVDPQKERVYWIDVSNKSTIYTAKTDGSDLRSVLSHGLLLPEDIAVDYITNNLYITDSGLRQVLACKTDGRMCHVLHANSEKPRSIALDLDSRLMYWSDWGEHSSGIYRSGMDGSRLISMVSSRIGWPNGIALDHTTSRLYWADAKLHTIEYITLDGTHRSVLLNTTVFHPFSLAIFEDTLYWSDWKSFSLESCDKFTGHKVTIVARQSNRKIMGVHVYHPVLTSKASNPCWSNDCSHMCLMSPSKEYSCACPHGFALSNDQKTCIKEQGESIFVNEGSRVFYISPKMVGSESVTELPLGLRSTMISKVAYDSKLQYMFVADAKKPAIYAVNMTSLNMQELVGNYITSPEDLAFDWKSNNLYWIDRTKGTTEIMNINLLLRVVILKDLETPVALAIAPAQGYMFIASLGSKYPVSRYDMDGKNRKVMQSVTGLPMSIALHPSKSILYWTDPIAETLSYVNYTRNKNPQIMKTKLNGIMSVSASEEYIYWTNLKRELNMLKGDVEHVLPLPGQNRAAVLRKVTYSRGVMTAGLSMCLIGNGGCSYVCLTSPGGRTCACSSEMILSPDNVTCVARECNTTDFQCVNGHCLPADRRCDGSKDCTDGSDEVGCSSRCSADDFQCKNGRCILKSWQCDARDDCGDNSDENDCPPTANCSSHEITCLDGSCVAMIWRCDGEIDCPDGSDEMNCNATRCDDSKQMRCDSGQCLPLSWKCDGRMDCSDGSDERNCSKPKGCKLGQFQCESNGVCIDHIMKCDGRADCIDSSDEKGCLNVKTNCNGRFSCADGTCLFDYEICDGHNDCKDNEDERNCTHSTCQDGEKLCVKRCISLNWICDGDEDCSDGSDEKNCVEEKTHKPTPQHIPECDGFYCFVSDKCLPWNKVCDGIQDCADFPDEGGMCSTSCSNRNDGCTHVCKKTPYGPKCFCNQGYRLLPDNKTCDDVDECLEFGTCSHFCNNTRGGFKCSCAEGYVLHNDHRFCKAEGGPATLVYLIGNQIRGIDLVTHYQRVYVNVEETDMRGMDYDASRGVLYWTETSDGSINRYSIITRRRDVIYKSNSRPLVVKYDWIAENLYYLDKSSSIGVCTKDGKICETLIKPGTADIDSMTIAPTFGLMFWTVWANSAKGHYSGLVERADMDGSYRMPVVSNKLLAPTGITVDRILEMIYWSDREMNTLECADFRGFKRRHVVQSDAYHPLAVAIFEDYLYWADWGTDSIMRCHKFIGDACETLQENNVKAHILLVAHKIMQPKAVNKCLNTSCEHICVLTSSDPVCICNNGLKPNATCSKSFTEVSTRSLATVTSSLSDSPSTYLSTIASEQQCPEKYCHEDVPCTVMQGIFICNCTYPNSGARCEITVAANVSNDKTSWIIAVILAIIVTGIIVLLIFLCIRNREKLQRVSESVTVKFRNPKSSHDDRLVMEIDDGNACEELVLEQHDYEEFSDNSEYMVKNSEKNNVLRSYERDSQRIVHSIVDFFQNLKRRPNVL</sequence>
<dbReference type="FunFam" id="4.10.400.10:FF:000034">
    <property type="entry name" value="Low-density lipoprotein receptor-related protein 2"/>
    <property type="match status" value="4"/>
</dbReference>
<reference evidence="19" key="1">
    <citation type="submission" date="2020-12" db="EMBL/GenBank/DDBJ databases">
        <authorList>
            <person name="Yang Z."/>
            <person name="Liu Z."/>
        </authorList>
    </citation>
    <scope>NUCLEOTIDE SEQUENCE</scope>
</reference>
<dbReference type="InterPro" id="IPR049883">
    <property type="entry name" value="NOTCH1_EGF-like"/>
</dbReference>
<feature type="disulfide bond" evidence="14">
    <location>
        <begin position="1093"/>
        <end position="1108"/>
    </location>
</feature>
<dbReference type="InterPro" id="IPR036055">
    <property type="entry name" value="LDL_receptor-like_sf"/>
</dbReference>
<evidence type="ECO:0000256" key="11">
    <source>
        <dbReference type="ARBA" id="ARBA00023170"/>
    </source>
</evidence>
<keyword evidence="6 17" id="KW-0732">Signal</keyword>
<keyword evidence="12" id="KW-0325">Glycoprotein</keyword>
<feature type="domain" description="EGF-like" evidence="18">
    <location>
        <begin position="224"/>
        <end position="261"/>
    </location>
</feature>
<feature type="disulfide bond" evidence="14">
    <location>
        <begin position="1000"/>
        <end position="1018"/>
    </location>
</feature>
<feature type="disulfide bond" evidence="14">
    <location>
        <begin position="920"/>
        <end position="938"/>
    </location>
</feature>
<feature type="disulfide bond" evidence="14">
    <location>
        <begin position="875"/>
        <end position="887"/>
    </location>
</feature>
<comment type="caution">
    <text evidence="13">Lacks conserved residue(s) required for the propagation of feature annotation.</text>
</comment>
<dbReference type="PROSITE" id="PS01209">
    <property type="entry name" value="LDLRA_1"/>
    <property type="match status" value="5"/>
</dbReference>
<dbReference type="Pfam" id="PF00058">
    <property type="entry name" value="Ldl_recept_b"/>
    <property type="match status" value="4"/>
</dbReference>
<evidence type="ECO:0000256" key="1">
    <source>
        <dbReference type="ARBA" id="ARBA00004251"/>
    </source>
</evidence>
<dbReference type="InterPro" id="IPR002172">
    <property type="entry name" value="LDrepeatLR_classA_rpt"/>
</dbReference>
<dbReference type="SUPFAM" id="SSF63825">
    <property type="entry name" value="YWTD domain"/>
    <property type="match status" value="3"/>
</dbReference>
<dbReference type="GO" id="GO:0016324">
    <property type="term" value="C:apical plasma membrane"/>
    <property type="evidence" value="ECO:0007669"/>
    <property type="project" value="TreeGrafter"/>
</dbReference>
<keyword evidence="11 19" id="KW-0675">Receptor</keyword>
<organism evidence="19">
    <name type="scientific">Pardosa pseudoannulata</name>
    <dbReference type="NCBI Taxonomy" id="330961"/>
    <lineage>
        <taxon>Eukaryota</taxon>
        <taxon>Metazoa</taxon>
        <taxon>Ecdysozoa</taxon>
        <taxon>Arthropoda</taxon>
        <taxon>Chelicerata</taxon>
        <taxon>Arachnida</taxon>
        <taxon>Araneae</taxon>
        <taxon>Araneomorphae</taxon>
        <taxon>Entelegynae</taxon>
        <taxon>Lycosoidea</taxon>
        <taxon>Lycosidae</taxon>
        <taxon>Pardosa</taxon>
    </lineage>
</organism>
<dbReference type="FunFam" id="2.10.25.10:FF:000009">
    <property type="entry name" value="Low-density lipoprotein receptor isoform 1"/>
    <property type="match status" value="2"/>
</dbReference>
<feature type="domain" description="EGF-like" evidence="18">
    <location>
        <begin position="1611"/>
        <end position="1647"/>
    </location>
</feature>
<evidence type="ECO:0000256" key="17">
    <source>
        <dbReference type="SAM" id="SignalP"/>
    </source>
</evidence>
<evidence type="ECO:0000256" key="8">
    <source>
        <dbReference type="ARBA" id="ARBA00022989"/>
    </source>
</evidence>
<dbReference type="InterPro" id="IPR000152">
    <property type="entry name" value="EGF-type_Asp/Asn_hydroxyl_site"/>
</dbReference>
<evidence type="ECO:0000256" key="14">
    <source>
        <dbReference type="PROSITE-ProRule" id="PRU00124"/>
    </source>
</evidence>
<dbReference type="Gene3D" id="4.10.1220.10">
    <property type="entry name" value="EGF-type module"/>
    <property type="match status" value="1"/>
</dbReference>
<dbReference type="InterPro" id="IPR009030">
    <property type="entry name" value="Growth_fac_rcpt_cys_sf"/>
</dbReference>
<dbReference type="PROSITE" id="PS50026">
    <property type="entry name" value="EGF_3"/>
    <property type="match status" value="2"/>
</dbReference>
<dbReference type="GO" id="GO:0006898">
    <property type="term" value="P:receptor-mediated endocytosis"/>
    <property type="evidence" value="ECO:0007669"/>
    <property type="project" value="TreeGrafter"/>
</dbReference>
<feature type="repeat" description="LDL-receptor class B" evidence="15">
    <location>
        <begin position="393"/>
        <end position="437"/>
    </location>
</feature>
<feature type="disulfide bond" evidence="14">
    <location>
        <begin position="25"/>
        <end position="37"/>
    </location>
</feature>
<dbReference type="GO" id="GO:0005509">
    <property type="term" value="F:calcium ion binding"/>
    <property type="evidence" value="ECO:0007669"/>
    <property type="project" value="InterPro"/>
</dbReference>
<evidence type="ECO:0000256" key="16">
    <source>
        <dbReference type="SAM" id="Phobius"/>
    </source>
</evidence>
<feature type="disulfide bond" evidence="13">
    <location>
        <begin position="228"/>
        <end position="238"/>
    </location>
</feature>
<dbReference type="GO" id="GO:0043235">
    <property type="term" value="C:receptor complex"/>
    <property type="evidence" value="ECO:0007669"/>
    <property type="project" value="TreeGrafter"/>
</dbReference>
<dbReference type="InterPro" id="IPR001881">
    <property type="entry name" value="EGF-like_Ca-bd_dom"/>
</dbReference>
<dbReference type="InterPro" id="IPR000033">
    <property type="entry name" value="LDLR_classB_rpt"/>
</dbReference>
<evidence type="ECO:0000256" key="4">
    <source>
        <dbReference type="ARBA" id="ARBA00022583"/>
    </source>
</evidence>
<dbReference type="SMART" id="SM00192">
    <property type="entry name" value="LDLa"/>
    <property type="match status" value="12"/>
</dbReference>
<keyword evidence="9 16" id="KW-0472">Membrane</keyword>
<feature type="disulfide bond" evidence="14">
    <location>
        <begin position="32"/>
        <end position="50"/>
    </location>
</feature>
<name>A0A8G0YIF8_9ARAC</name>
<dbReference type="CDD" id="cd00112">
    <property type="entry name" value="LDLa"/>
    <property type="match status" value="11"/>
</dbReference>
<dbReference type="SUPFAM" id="SSF57196">
    <property type="entry name" value="EGF/Laminin"/>
    <property type="match status" value="1"/>
</dbReference>
<dbReference type="Gene3D" id="2.120.10.30">
    <property type="entry name" value="TolB, C-terminal domain"/>
    <property type="match status" value="3"/>
</dbReference>
<dbReference type="PROSITE" id="PS01187">
    <property type="entry name" value="EGF_CA"/>
    <property type="match status" value="2"/>
</dbReference>
<dbReference type="SUPFAM" id="SSF57424">
    <property type="entry name" value="LDL receptor-like module"/>
    <property type="match status" value="10"/>
</dbReference>
<feature type="disulfide bond" evidence="14">
    <location>
        <begin position="882"/>
        <end position="900"/>
    </location>
</feature>
<feature type="signal peptide" evidence="17">
    <location>
        <begin position="1"/>
        <end position="19"/>
    </location>
</feature>
<feature type="disulfide bond" evidence="14">
    <location>
        <begin position="149"/>
        <end position="161"/>
    </location>
</feature>
<dbReference type="InterPro" id="IPR000742">
    <property type="entry name" value="EGF"/>
</dbReference>
<feature type="disulfide bond" evidence="14">
    <location>
        <begin position="89"/>
        <end position="104"/>
    </location>
</feature>
<feature type="disulfide bond" evidence="14">
    <location>
        <begin position="953"/>
        <end position="965"/>
    </location>
</feature>
<dbReference type="InterPro" id="IPR011042">
    <property type="entry name" value="6-blade_b-propeller_TolB-like"/>
</dbReference>
<keyword evidence="8 16" id="KW-1133">Transmembrane helix</keyword>
<keyword evidence="3 13" id="KW-0245">EGF-like domain</keyword>
<feature type="repeat" description="LDL-receptor class B" evidence="15">
    <location>
        <begin position="1457"/>
        <end position="1499"/>
    </location>
</feature>
<feature type="disulfide bond" evidence="14">
    <location>
        <begin position="44"/>
        <end position="59"/>
    </location>
</feature>
<keyword evidence="5 16" id="KW-0812">Transmembrane</keyword>
<dbReference type="CDD" id="cd00054">
    <property type="entry name" value="EGF_CA"/>
    <property type="match status" value="2"/>
</dbReference>
<dbReference type="Pfam" id="PF14670">
    <property type="entry name" value="FXa_inhibition"/>
    <property type="match status" value="3"/>
</dbReference>
<dbReference type="SMART" id="SM00181">
    <property type="entry name" value="EGF"/>
    <property type="match status" value="8"/>
</dbReference>
<evidence type="ECO:0000256" key="7">
    <source>
        <dbReference type="ARBA" id="ARBA00022737"/>
    </source>
</evidence>
<keyword evidence="4" id="KW-0254">Endocytosis</keyword>
<dbReference type="EMBL" id="MW382961">
    <property type="protein sequence ID" value="QYY47503.1"/>
    <property type="molecule type" value="mRNA"/>
</dbReference>
<keyword evidence="2" id="KW-1003">Cell membrane</keyword>
<evidence type="ECO:0000256" key="13">
    <source>
        <dbReference type="PROSITE-ProRule" id="PRU00076"/>
    </source>
</evidence>
<evidence type="ECO:0000256" key="9">
    <source>
        <dbReference type="ARBA" id="ARBA00023136"/>
    </source>
</evidence>
<dbReference type="Gene3D" id="2.10.25.10">
    <property type="entry name" value="Laminin"/>
    <property type="match status" value="4"/>
</dbReference>
<dbReference type="Gene3D" id="4.10.400.10">
    <property type="entry name" value="Low-density Lipoprotein Receptor"/>
    <property type="match status" value="10"/>
</dbReference>